<feature type="domain" description="DUF659" evidence="1">
    <location>
        <begin position="15"/>
        <end position="100"/>
    </location>
</feature>
<comment type="caution">
    <text evidence="2">The sequence shown here is derived from an EMBL/GenBank/DDBJ whole genome shotgun (WGS) entry which is preliminary data.</text>
</comment>
<evidence type="ECO:0000313" key="3">
    <source>
        <dbReference type="Proteomes" id="UP001289374"/>
    </source>
</evidence>
<dbReference type="EMBL" id="JACGWL010000004">
    <property type="protein sequence ID" value="KAK4404483.1"/>
    <property type="molecule type" value="Genomic_DNA"/>
</dbReference>
<dbReference type="PANTHER" id="PTHR32166:SF121">
    <property type="entry name" value="DUF659 DOMAIN-CONTAINING PROTEIN"/>
    <property type="match status" value="1"/>
</dbReference>
<evidence type="ECO:0000313" key="2">
    <source>
        <dbReference type="EMBL" id="KAK4404483.1"/>
    </source>
</evidence>
<reference evidence="2" key="2">
    <citation type="journal article" date="2024" name="Plant">
        <title>Genomic evolution and insights into agronomic trait innovations of Sesamum species.</title>
        <authorList>
            <person name="Miao H."/>
            <person name="Wang L."/>
            <person name="Qu L."/>
            <person name="Liu H."/>
            <person name="Sun Y."/>
            <person name="Le M."/>
            <person name="Wang Q."/>
            <person name="Wei S."/>
            <person name="Zheng Y."/>
            <person name="Lin W."/>
            <person name="Duan Y."/>
            <person name="Cao H."/>
            <person name="Xiong S."/>
            <person name="Wang X."/>
            <person name="Wei L."/>
            <person name="Li C."/>
            <person name="Ma Q."/>
            <person name="Ju M."/>
            <person name="Zhao R."/>
            <person name="Li G."/>
            <person name="Mu C."/>
            <person name="Tian Q."/>
            <person name="Mei H."/>
            <person name="Zhang T."/>
            <person name="Gao T."/>
            <person name="Zhang H."/>
        </authorList>
    </citation>
    <scope>NUCLEOTIDE SEQUENCE</scope>
    <source>
        <strain evidence="2">K16</strain>
    </source>
</reference>
<organism evidence="2 3">
    <name type="scientific">Sesamum angolense</name>
    <dbReference type="NCBI Taxonomy" id="2727404"/>
    <lineage>
        <taxon>Eukaryota</taxon>
        <taxon>Viridiplantae</taxon>
        <taxon>Streptophyta</taxon>
        <taxon>Embryophyta</taxon>
        <taxon>Tracheophyta</taxon>
        <taxon>Spermatophyta</taxon>
        <taxon>Magnoliopsida</taxon>
        <taxon>eudicotyledons</taxon>
        <taxon>Gunneridae</taxon>
        <taxon>Pentapetalae</taxon>
        <taxon>asterids</taxon>
        <taxon>lamiids</taxon>
        <taxon>Lamiales</taxon>
        <taxon>Pedaliaceae</taxon>
        <taxon>Sesamum</taxon>
    </lineage>
</organism>
<evidence type="ECO:0000259" key="1">
    <source>
        <dbReference type="Pfam" id="PF04937"/>
    </source>
</evidence>
<accession>A0AAE1X394</accession>
<dbReference type="InterPro" id="IPR007021">
    <property type="entry name" value="DUF659"/>
</dbReference>
<dbReference type="AlphaFoldDB" id="A0AAE1X394"/>
<proteinExistence type="predicted"/>
<dbReference type="Pfam" id="PF04937">
    <property type="entry name" value="DUF659"/>
    <property type="match status" value="1"/>
</dbReference>
<gene>
    <name evidence="2" type="ORF">Sango_0816900</name>
</gene>
<protein>
    <recommendedName>
        <fullName evidence="1">DUF659 domain-containing protein</fullName>
    </recommendedName>
</protein>
<dbReference type="Proteomes" id="UP001289374">
    <property type="component" value="Unassembled WGS sequence"/>
</dbReference>
<dbReference type="PANTHER" id="PTHR32166">
    <property type="entry name" value="OSJNBA0013A04.12 PROTEIN"/>
    <property type="match status" value="1"/>
</dbReference>
<sequence length="199" mass="22890">MFDAAVAIGPGYKFPTYHDLRLPLLKDSRKRTSIVVDNIRNIWVDCGCTIMGDDWTDNSDRTLINFLIYCPRGTIFWKSVDASDVVKDAQALLSYFKKLLSGQEESFLNYEEIDHVLYEQLDPPRMERQRRHPREDDVDAIENIELVEDLEVDDDMDFSAFEKFNVDGNLHDISIGVGEGCSNSGGVIYGENEEWLRRV</sequence>
<name>A0AAE1X394_9LAMI</name>
<keyword evidence="3" id="KW-1185">Reference proteome</keyword>
<reference evidence="2" key="1">
    <citation type="submission" date="2020-06" db="EMBL/GenBank/DDBJ databases">
        <authorList>
            <person name="Li T."/>
            <person name="Hu X."/>
            <person name="Zhang T."/>
            <person name="Song X."/>
            <person name="Zhang H."/>
            <person name="Dai N."/>
            <person name="Sheng W."/>
            <person name="Hou X."/>
            <person name="Wei L."/>
        </authorList>
    </citation>
    <scope>NUCLEOTIDE SEQUENCE</scope>
    <source>
        <strain evidence="2">K16</strain>
        <tissue evidence="2">Leaf</tissue>
    </source>
</reference>